<protein>
    <recommendedName>
        <fullName evidence="1">CN hydrolase domain-containing protein</fullName>
    </recommendedName>
</protein>
<dbReference type="InterPro" id="IPR036526">
    <property type="entry name" value="C-N_Hydrolase_sf"/>
</dbReference>
<accession>A0A381Y350</accession>
<proteinExistence type="predicted"/>
<gene>
    <name evidence="2" type="ORF">METZ01_LOCUS124353</name>
</gene>
<dbReference type="InterPro" id="IPR001110">
    <property type="entry name" value="UPF0012_CS"/>
</dbReference>
<organism evidence="2">
    <name type="scientific">marine metagenome</name>
    <dbReference type="NCBI Taxonomy" id="408172"/>
    <lineage>
        <taxon>unclassified sequences</taxon>
        <taxon>metagenomes</taxon>
        <taxon>ecological metagenomes</taxon>
    </lineage>
</organism>
<feature type="domain" description="CN hydrolase" evidence="1">
    <location>
        <begin position="1"/>
        <end position="134"/>
    </location>
</feature>
<name>A0A381Y350_9ZZZZ</name>
<sequence>MFDVDISKGESYKESTIFTKGKKLVTAKLPWGQLGMSICYDLRFPSLYRKLCSRGANIISIPAAFTRPTGKAHWHTLIKARAIENSSFVLAPAQCGIHSSSRKTYGHSLIVSPWGEIIAEMTGKPGIMVANIDMSHISKVRKMIPSYKVTPIEKK</sequence>
<dbReference type="SUPFAM" id="SSF56317">
    <property type="entry name" value="Carbon-nitrogen hydrolase"/>
    <property type="match status" value="1"/>
</dbReference>
<dbReference type="PANTHER" id="PTHR23088:SF27">
    <property type="entry name" value="DEAMINATED GLUTATHIONE AMIDASE"/>
    <property type="match status" value="1"/>
</dbReference>
<reference evidence="2" key="1">
    <citation type="submission" date="2018-05" db="EMBL/GenBank/DDBJ databases">
        <authorList>
            <person name="Lanie J.A."/>
            <person name="Ng W.-L."/>
            <person name="Kazmierczak K.M."/>
            <person name="Andrzejewski T.M."/>
            <person name="Davidsen T.M."/>
            <person name="Wayne K.J."/>
            <person name="Tettelin H."/>
            <person name="Glass J.I."/>
            <person name="Rusch D."/>
            <person name="Podicherti R."/>
            <person name="Tsui H.-C.T."/>
            <person name="Winkler M.E."/>
        </authorList>
    </citation>
    <scope>NUCLEOTIDE SEQUENCE</scope>
</reference>
<dbReference type="PROSITE" id="PS01227">
    <property type="entry name" value="UPF0012"/>
    <property type="match status" value="1"/>
</dbReference>
<dbReference type="Pfam" id="PF00795">
    <property type="entry name" value="CN_hydrolase"/>
    <property type="match status" value="1"/>
</dbReference>
<dbReference type="EMBL" id="UINC01017293">
    <property type="protein sequence ID" value="SVA71499.1"/>
    <property type="molecule type" value="Genomic_DNA"/>
</dbReference>
<dbReference type="InterPro" id="IPR003010">
    <property type="entry name" value="C-N_Hydrolase"/>
</dbReference>
<dbReference type="PANTHER" id="PTHR23088">
    <property type="entry name" value="NITRILASE-RELATED"/>
    <property type="match status" value="1"/>
</dbReference>
<dbReference type="AlphaFoldDB" id="A0A381Y350"/>
<dbReference type="PROSITE" id="PS50263">
    <property type="entry name" value="CN_HYDROLASE"/>
    <property type="match status" value="1"/>
</dbReference>
<dbReference type="Gene3D" id="3.60.110.10">
    <property type="entry name" value="Carbon-nitrogen hydrolase"/>
    <property type="match status" value="1"/>
</dbReference>
<evidence type="ECO:0000313" key="2">
    <source>
        <dbReference type="EMBL" id="SVA71499.1"/>
    </source>
</evidence>
<evidence type="ECO:0000259" key="1">
    <source>
        <dbReference type="PROSITE" id="PS50263"/>
    </source>
</evidence>